<evidence type="ECO:0000256" key="8">
    <source>
        <dbReference type="ARBA" id="ARBA00022833"/>
    </source>
</evidence>
<protein>
    <recommendedName>
        <fullName evidence="12">Protease HtpX homolog</fullName>
        <ecNumber evidence="12">3.4.24.-</ecNumber>
    </recommendedName>
</protein>
<feature type="transmembrane region" description="Helical" evidence="12">
    <location>
        <begin position="176"/>
        <end position="196"/>
    </location>
</feature>
<evidence type="ECO:0000256" key="2">
    <source>
        <dbReference type="ARBA" id="ARBA00009779"/>
    </source>
</evidence>
<dbReference type="PANTHER" id="PTHR43221:SF1">
    <property type="entry name" value="PROTEASE HTPX"/>
    <property type="match status" value="1"/>
</dbReference>
<evidence type="ECO:0000313" key="15">
    <source>
        <dbReference type="EMBL" id="PZF77418.1"/>
    </source>
</evidence>
<dbReference type="HAMAP" id="MF_00188">
    <property type="entry name" value="Pept_M48_protease_HtpX"/>
    <property type="match status" value="1"/>
</dbReference>
<evidence type="ECO:0000256" key="10">
    <source>
        <dbReference type="ARBA" id="ARBA00023049"/>
    </source>
</evidence>
<dbReference type="EC" id="3.4.24.-" evidence="12"/>
<dbReference type="InterPro" id="IPR001915">
    <property type="entry name" value="Peptidase_M48"/>
</dbReference>
<keyword evidence="8 12" id="KW-0862">Zinc</keyword>
<name>A0A2W2BBA8_9HYPH</name>
<feature type="binding site" evidence="12">
    <location>
        <position position="130"/>
    </location>
    <ligand>
        <name>Zn(2+)</name>
        <dbReference type="ChEBI" id="CHEBI:29105"/>
        <note>catalytic</note>
    </ligand>
</feature>
<proteinExistence type="inferred from homology"/>
<evidence type="ECO:0000259" key="14">
    <source>
        <dbReference type="Pfam" id="PF01435"/>
    </source>
</evidence>
<evidence type="ECO:0000256" key="11">
    <source>
        <dbReference type="ARBA" id="ARBA00023136"/>
    </source>
</evidence>
<evidence type="ECO:0000256" key="3">
    <source>
        <dbReference type="ARBA" id="ARBA00022475"/>
    </source>
</evidence>
<evidence type="ECO:0000256" key="1">
    <source>
        <dbReference type="ARBA" id="ARBA00004651"/>
    </source>
</evidence>
<dbReference type="PANTHER" id="PTHR43221">
    <property type="entry name" value="PROTEASE HTPX"/>
    <property type="match status" value="1"/>
</dbReference>
<feature type="region of interest" description="Disordered" evidence="13">
    <location>
        <begin position="282"/>
        <end position="304"/>
    </location>
</feature>
<dbReference type="AlphaFoldDB" id="A0A2W2BBA8"/>
<keyword evidence="7 12" id="KW-0378">Hydrolase</keyword>
<dbReference type="EMBL" id="QKVK01000003">
    <property type="protein sequence ID" value="PZF77418.1"/>
    <property type="molecule type" value="Genomic_DNA"/>
</dbReference>
<dbReference type="CDD" id="cd07336">
    <property type="entry name" value="M48B_HtpX_like"/>
    <property type="match status" value="1"/>
</dbReference>
<dbReference type="GO" id="GO:0005886">
    <property type="term" value="C:plasma membrane"/>
    <property type="evidence" value="ECO:0007669"/>
    <property type="project" value="UniProtKB-SubCell"/>
</dbReference>
<evidence type="ECO:0000256" key="9">
    <source>
        <dbReference type="ARBA" id="ARBA00022989"/>
    </source>
</evidence>
<gene>
    <name evidence="12" type="primary">htpX</name>
    <name evidence="15" type="ORF">DK847_08845</name>
</gene>
<feature type="transmembrane region" description="Helical" evidence="12">
    <location>
        <begin position="141"/>
        <end position="164"/>
    </location>
</feature>
<feature type="transmembrane region" description="Helical" evidence="12">
    <location>
        <begin position="30"/>
        <end position="48"/>
    </location>
</feature>
<comment type="subcellular location">
    <subcellularLocation>
        <location evidence="1 12">Cell membrane</location>
        <topology evidence="1 12">Multi-pass membrane protein</topology>
    </subcellularLocation>
</comment>
<keyword evidence="6 12" id="KW-0479">Metal-binding</keyword>
<feature type="binding site" evidence="12">
    <location>
        <position position="134"/>
    </location>
    <ligand>
        <name>Zn(2+)</name>
        <dbReference type="ChEBI" id="CHEBI:29105"/>
        <note>catalytic</note>
    </ligand>
</feature>
<sequence>MNTMRTGLLMAALMGLFLAAGYLLGRQQGMFIAFLLAAGMNVFAYWNADKMVLRMHGARQVDRQSAPEFYGLVEELAQRAGLPMPKVYIMDNPQPNAFATGRNPENAAVAATTGLLNLLDRDEIAGVMAHELAHIRHRDTLVMTMTATIAGAISMLANFGMLFGGSRDRNNPLGPIGVIVMIVVAPIAAMLVQMAISRTREYGADRGGAEISGQPLALASALGKISGAAHQIQNASAEANPATAHMFIINPLSGMRMDNLFSTHPDPGTRIAELQKIAAEMGPARRQEAGPWGAVPRHRSGPWG</sequence>
<evidence type="ECO:0000256" key="5">
    <source>
        <dbReference type="ARBA" id="ARBA00022692"/>
    </source>
</evidence>
<keyword evidence="10 12" id="KW-0482">Metalloprotease</keyword>
<evidence type="ECO:0000256" key="7">
    <source>
        <dbReference type="ARBA" id="ARBA00022801"/>
    </source>
</evidence>
<feature type="binding site" evidence="12">
    <location>
        <position position="201"/>
    </location>
    <ligand>
        <name>Zn(2+)</name>
        <dbReference type="ChEBI" id="CHEBI:29105"/>
        <note>catalytic</note>
    </ligand>
</feature>
<dbReference type="GO" id="GO:0006508">
    <property type="term" value="P:proteolysis"/>
    <property type="evidence" value="ECO:0007669"/>
    <property type="project" value="UniProtKB-KW"/>
</dbReference>
<reference evidence="16" key="1">
    <citation type="submission" date="2018-06" db="EMBL/GenBank/DDBJ databases">
        <title>Aestuariibacter litoralis strain KCTC 52945T.</title>
        <authorList>
            <person name="Li X."/>
            <person name="Salam N."/>
            <person name="Li J.-L."/>
            <person name="Chen Y.-M."/>
            <person name="Yang Z.-W."/>
            <person name="Zhang L.-Y."/>
            <person name="Han M.-X."/>
            <person name="Xiao M."/>
            <person name="Li W.-J."/>
        </authorList>
    </citation>
    <scope>NUCLEOTIDE SEQUENCE [LARGE SCALE GENOMIC DNA]</scope>
    <source>
        <strain evidence="16">KCTC 52945</strain>
    </source>
</reference>
<keyword evidence="16" id="KW-1185">Reference proteome</keyword>
<dbReference type="NCBIfam" id="NF002826">
    <property type="entry name" value="PRK03001.1"/>
    <property type="match status" value="1"/>
</dbReference>
<comment type="similarity">
    <text evidence="2 12">Belongs to the peptidase M48B family.</text>
</comment>
<keyword evidence="9 12" id="KW-1133">Transmembrane helix</keyword>
<organism evidence="15 16">
    <name type="scientific">Aestuariivirga litoralis</name>
    <dbReference type="NCBI Taxonomy" id="2650924"/>
    <lineage>
        <taxon>Bacteria</taxon>
        <taxon>Pseudomonadati</taxon>
        <taxon>Pseudomonadota</taxon>
        <taxon>Alphaproteobacteria</taxon>
        <taxon>Hyphomicrobiales</taxon>
        <taxon>Aestuariivirgaceae</taxon>
        <taxon>Aestuariivirga</taxon>
    </lineage>
</organism>
<dbReference type="InterPro" id="IPR050083">
    <property type="entry name" value="HtpX_protease"/>
</dbReference>
<dbReference type="Pfam" id="PF01435">
    <property type="entry name" value="Peptidase_M48"/>
    <property type="match status" value="1"/>
</dbReference>
<feature type="domain" description="Peptidase M48" evidence="14">
    <location>
        <begin position="72"/>
        <end position="277"/>
    </location>
</feature>
<accession>A0A2W2BBA8</accession>
<evidence type="ECO:0000256" key="4">
    <source>
        <dbReference type="ARBA" id="ARBA00022670"/>
    </source>
</evidence>
<dbReference type="RefSeq" id="WP_111197853.1">
    <property type="nucleotide sequence ID" value="NZ_QKVK01000003.1"/>
</dbReference>
<dbReference type="Gene3D" id="3.30.2010.10">
    <property type="entry name" value="Metalloproteases ('zincins'), catalytic domain"/>
    <property type="match status" value="1"/>
</dbReference>
<comment type="cofactor">
    <cofactor evidence="12">
        <name>Zn(2+)</name>
        <dbReference type="ChEBI" id="CHEBI:29105"/>
    </cofactor>
    <text evidence="12">Binds 1 zinc ion per subunit.</text>
</comment>
<keyword evidence="11 12" id="KW-0472">Membrane</keyword>
<feature type="transmembrane region" description="Helical" evidence="12">
    <location>
        <begin position="7"/>
        <end position="24"/>
    </location>
</feature>
<keyword evidence="4 12" id="KW-0645">Protease</keyword>
<evidence type="ECO:0000313" key="16">
    <source>
        <dbReference type="Proteomes" id="UP000248795"/>
    </source>
</evidence>
<dbReference type="InterPro" id="IPR022919">
    <property type="entry name" value="Pept_M48_protease_HtpX"/>
</dbReference>
<keyword evidence="5 12" id="KW-0812">Transmembrane</keyword>
<dbReference type="NCBIfam" id="NF002363">
    <property type="entry name" value="PRK01345.1"/>
    <property type="match status" value="1"/>
</dbReference>
<dbReference type="GO" id="GO:0004222">
    <property type="term" value="F:metalloendopeptidase activity"/>
    <property type="evidence" value="ECO:0007669"/>
    <property type="project" value="UniProtKB-UniRule"/>
</dbReference>
<dbReference type="Proteomes" id="UP000248795">
    <property type="component" value="Unassembled WGS sequence"/>
</dbReference>
<feature type="active site" evidence="12">
    <location>
        <position position="131"/>
    </location>
</feature>
<evidence type="ECO:0000256" key="13">
    <source>
        <dbReference type="SAM" id="MobiDB-lite"/>
    </source>
</evidence>
<keyword evidence="3 12" id="KW-1003">Cell membrane</keyword>
<comment type="caution">
    <text evidence="15">The sequence shown here is derived from an EMBL/GenBank/DDBJ whole genome shotgun (WGS) entry which is preliminary data.</text>
</comment>
<dbReference type="GO" id="GO:0008270">
    <property type="term" value="F:zinc ion binding"/>
    <property type="evidence" value="ECO:0007669"/>
    <property type="project" value="UniProtKB-UniRule"/>
</dbReference>
<evidence type="ECO:0000256" key="6">
    <source>
        <dbReference type="ARBA" id="ARBA00022723"/>
    </source>
</evidence>
<evidence type="ECO:0000256" key="12">
    <source>
        <dbReference type="HAMAP-Rule" id="MF_00188"/>
    </source>
</evidence>